<keyword evidence="2" id="KW-1185">Reference proteome</keyword>
<sequence length="131" mass="14811">MAQLKRHCGRPACYFPVDEGMKCDNFNKWYQKVCTGLIPAACKWRCKPLPRWFCEECSTISLLIQEAIELPNIARKSPSGKQAAVDEQNPVFEEIESVIMSPALGGPPQGSRGAYGWRHCYKEKEEAHSHV</sequence>
<organism evidence="1 2">
    <name type="scientific">Schistosoma mattheei</name>
    <dbReference type="NCBI Taxonomy" id="31246"/>
    <lineage>
        <taxon>Eukaryota</taxon>
        <taxon>Metazoa</taxon>
        <taxon>Spiralia</taxon>
        <taxon>Lophotrochozoa</taxon>
        <taxon>Platyhelminthes</taxon>
        <taxon>Trematoda</taxon>
        <taxon>Digenea</taxon>
        <taxon>Strigeidida</taxon>
        <taxon>Schistosomatoidea</taxon>
        <taxon>Schistosomatidae</taxon>
        <taxon>Schistosoma</taxon>
    </lineage>
</organism>
<gene>
    <name evidence="1" type="ORF">SMTD_LOCUS14797</name>
</gene>
<name>A0A183PKB1_9TREM</name>
<dbReference type="EMBL" id="UZAL01035057">
    <property type="protein sequence ID" value="VDP66837.1"/>
    <property type="molecule type" value="Genomic_DNA"/>
</dbReference>
<reference evidence="1 2" key="1">
    <citation type="submission" date="2018-11" db="EMBL/GenBank/DDBJ databases">
        <authorList>
            <consortium name="Pathogen Informatics"/>
        </authorList>
    </citation>
    <scope>NUCLEOTIDE SEQUENCE [LARGE SCALE GENOMIC DNA]</scope>
    <source>
        <strain>Denwood</strain>
        <strain evidence="2">Zambia</strain>
    </source>
</reference>
<dbReference type="Proteomes" id="UP000269396">
    <property type="component" value="Unassembled WGS sequence"/>
</dbReference>
<proteinExistence type="predicted"/>
<evidence type="ECO:0000313" key="1">
    <source>
        <dbReference type="EMBL" id="VDP66837.1"/>
    </source>
</evidence>
<protein>
    <submittedName>
        <fullName evidence="1">Uncharacterized protein</fullName>
    </submittedName>
</protein>
<dbReference type="AlphaFoldDB" id="A0A183PKB1"/>
<accession>A0A183PKB1</accession>
<evidence type="ECO:0000313" key="2">
    <source>
        <dbReference type="Proteomes" id="UP000269396"/>
    </source>
</evidence>